<dbReference type="PANTHER" id="PTHR43792">
    <property type="entry name" value="GNAT FAMILY, PUTATIVE (AFU_ORTHOLOGUE AFUA_3G00765)-RELATED-RELATED"/>
    <property type="match status" value="1"/>
</dbReference>
<evidence type="ECO:0000259" key="1">
    <source>
        <dbReference type="PROSITE" id="PS51186"/>
    </source>
</evidence>
<dbReference type="RefSeq" id="WP_258385249.1">
    <property type="nucleotide sequence ID" value="NZ_CP091430.1"/>
</dbReference>
<dbReference type="EMBL" id="CP091430">
    <property type="protein sequence ID" value="UVI29160.1"/>
    <property type="molecule type" value="Genomic_DNA"/>
</dbReference>
<gene>
    <name evidence="2" type="ORF">L1F29_27615</name>
</gene>
<dbReference type="Proteomes" id="UP001057877">
    <property type="component" value="Chromosome"/>
</dbReference>
<proteinExistence type="predicted"/>
<keyword evidence="3" id="KW-1185">Reference proteome</keyword>
<sequence length="184" mass="21781">MEIIDDRLILRDYTESDFPAYEELERNDHTYKYENTAPNAKQIRDRFLTVLPDAQSNPRQRYELAVCLKTDVKLMGRVSIKLNWAEIREWEIGWAFHSDYWGNGYATEAVKILIGYAFTHLNAHRVVAYANAENHPSEKLMIRVGMIKDGVLRETRFCNQRWCNELIYSVLESEWGENFRDVLR</sequence>
<dbReference type="PROSITE" id="PS51186">
    <property type="entry name" value="GNAT"/>
    <property type="match status" value="1"/>
</dbReference>
<organism evidence="2 3">
    <name type="scientific">Paenibacillus spongiae</name>
    <dbReference type="NCBI Taxonomy" id="2909671"/>
    <lineage>
        <taxon>Bacteria</taxon>
        <taxon>Bacillati</taxon>
        <taxon>Bacillota</taxon>
        <taxon>Bacilli</taxon>
        <taxon>Bacillales</taxon>
        <taxon>Paenibacillaceae</taxon>
        <taxon>Paenibacillus</taxon>
    </lineage>
</organism>
<accession>A0ABY5S9F4</accession>
<protein>
    <submittedName>
        <fullName evidence="2">GNAT family N-acetyltransferase</fullName>
    </submittedName>
</protein>
<dbReference type="SUPFAM" id="SSF55729">
    <property type="entry name" value="Acyl-CoA N-acyltransferases (Nat)"/>
    <property type="match status" value="1"/>
</dbReference>
<evidence type="ECO:0000313" key="3">
    <source>
        <dbReference type="Proteomes" id="UP001057877"/>
    </source>
</evidence>
<dbReference type="InterPro" id="IPR000182">
    <property type="entry name" value="GNAT_dom"/>
</dbReference>
<dbReference type="InterPro" id="IPR051531">
    <property type="entry name" value="N-acetyltransferase"/>
</dbReference>
<dbReference type="Pfam" id="PF13302">
    <property type="entry name" value="Acetyltransf_3"/>
    <property type="match status" value="1"/>
</dbReference>
<dbReference type="Gene3D" id="3.40.630.30">
    <property type="match status" value="1"/>
</dbReference>
<evidence type="ECO:0000313" key="2">
    <source>
        <dbReference type="EMBL" id="UVI29160.1"/>
    </source>
</evidence>
<reference evidence="2" key="1">
    <citation type="submission" date="2022-01" db="EMBL/GenBank/DDBJ databases">
        <title>Paenibacillus spongiae sp. nov., isolated from marine sponge.</title>
        <authorList>
            <person name="Li Z."/>
            <person name="Zhang M."/>
        </authorList>
    </citation>
    <scope>NUCLEOTIDE SEQUENCE</scope>
    <source>
        <strain evidence="2">PHS-Z3</strain>
    </source>
</reference>
<name>A0ABY5S9F4_9BACL</name>
<dbReference type="InterPro" id="IPR016181">
    <property type="entry name" value="Acyl_CoA_acyltransferase"/>
</dbReference>
<feature type="domain" description="N-acetyltransferase" evidence="1">
    <location>
        <begin position="8"/>
        <end position="164"/>
    </location>
</feature>